<comment type="caution">
    <text evidence="1">The sequence shown here is derived from an EMBL/GenBank/DDBJ whole genome shotgun (WGS) entry which is preliminary data.</text>
</comment>
<proteinExistence type="predicted"/>
<gene>
    <name evidence="1" type="ORF">PAPYR_7114</name>
</gene>
<sequence length="113" mass="12050">MVCRLGGVAALGGGCPQVGVVCLADVSLSALPRRWALSDVGNNYRGKILLWDVADAARSMGVRMWPLISLRLVKGTLVIILSFPGVELKMGAPVDYVAPVYYFAPGVELTFNV</sequence>
<name>A0ABQ8UI70_9EUKA</name>
<organism evidence="1 2">
    <name type="scientific">Paratrimastix pyriformis</name>
    <dbReference type="NCBI Taxonomy" id="342808"/>
    <lineage>
        <taxon>Eukaryota</taxon>
        <taxon>Metamonada</taxon>
        <taxon>Preaxostyla</taxon>
        <taxon>Paratrimastigidae</taxon>
        <taxon>Paratrimastix</taxon>
    </lineage>
</organism>
<dbReference type="PROSITE" id="PS51257">
    <property type="entry name" value="PROKAR_LIPOPROTEIN"/>
    <property type="match status" value="1"/>
</dbReference>
<dbReference type="EMBL" id="JAPMOS010000047">
    <property type="protein sequence ID" value="KAJ4457412.1"/>
    <property type="molecule type" value="Genomic_DNA"/>
</dbReference>
<keyword evidence="2" id="KW-1185">Reference proteome</keyword>
<reference evidence="1" key="1">
    <citation type="journal article" date="2022" name="bioRxiv">
        <title>Genomics of Preaxostyla Flagellates Illuminates Evolutionary Transitions and the Path Towards Mitochondrial Loss.</title>
        <authorList>
            <person name="Novak L.V.F."/>
            <person name="Treitli S.C."/>
            <person name="Pyrih J."/>
            <person name="Halakuc P."/>
            <person name="Pipaliya S.V."/>
            <person name="Vacek V."/>
            <person name="Brzon O."/>
            <person name="Soukal P."/>
            <person name="Eme L."/>
            <person name="Dacks J.B."/>
            <person name="Karnkowska A."/>
            <person name="Elias M."/>
            <person name="Hampl V."/>
        </authorList>
    </citation>
    <scope>NUCLEOTIDE SEQUENCE</scope>
    <source>
        <strain evidence="1">RCP-MX</strain>
    </source>
</reference>
<accession>A0ABQ8UI70</accession>
<protein>
    <submittedName>
        <fullName evidence="1">Uncharacterized protein</fullName>
    </submittedName>
</protein>
<evidence type="ECO:0000313" key="2">
    <source>
        <dbReference type="Proteomes" id="UP001141327"/>
    </source>
</evidence>
<dbReference type="Proteomes" id="UP001141327">
    <property type="component" value="Unassembled WGS sequence"/>
</dbReference>
<evidence type="ECO:0000313" key="1">
    <source>
        <dbReference type="EMBL" id="KAJ4457412.1"/>
    </source>
</evidence>